<dbReference type="CDD" id="cd17535">
    <property type="entry name" value="REC_NarL-like"/>
    <property type="match status" value="1"/>
</dbReference>
<dbReference type="SUPFAM" id="SSF52172">
    <property type="entry name" value="CheY-like"/>
    <property type="match status" value="1"/>
</dbReference>
<protein>
    <submittedName>
        <fullName evidence="4">Response regulator receiver domain-containing protein</fullName>
    </submittedName>
</protein>
<feature type="domain" description="Response regulatory" evidence="3">
    <location>
        <begin position="4"/>
        <end position="120"/>
    </location>
</feature>
<evidence type="ECO:0000256" key="1">
    <source>
        <dbReference type="ARBA" id="ARBA00023125"/>
    </source>
</evidence>
<reference evidence="4 5" key="1">
    <citation type="submission" date="2017-05" db="EMBL/GenBank/DDBJ databases">
        <authorList>
            <person name="Varghese N."/>
            <person name="Submissions S."/>
        </authorList>
    </citation>
    <scope>NUCLEOTIDE SEQUENCE [LARGE SCALE GENOMIC DNA]</scope>
    <source>
        <strain evidence="4 5">DSM 19036</strain>
    </source>
</reference>
<keyword evidence="5" id="KW-1185">Reference proteome</keyword>
<proteinExistence type="predicted"/>
<name>A0A521F7I9_9SPHI</name>
<dbReference type="PANTHER" id="PTHR43214">
    <property type="entry name" value="TWO-COMPONENT RESPONSE REGULATOR"/>
    <property type="match status" value="1"/>
</dbReference>
<dbReference type="GO" id="GO:0003677">
    <property type="term" value="F:DNA binding"/>
    <property type="evidence" value="ECO:0007669"/>
    <property type="project" value="UniProtKB-KW"/>
</dbReference>
<dbReference type="PANTHER" id="PTHR43214:SF43">
    <property type="entry name" value="TWO-COMPONENT RESPONSE REGULATOR"/>
    <property type="match status" value="1"/>
</dbReference>
<evidence type="ECO:0000256" key="2">
    <source>
        <dbReference type="PROSITE-ProRule" id="PRU00169"/>
    </source>
</evidence>
<dbReference type="InterPro" id="IPR001789">
    <property type="entry name" value="Sig_transdc_resp-reg_receiver"/>
</dbReference>
<evidence type="ECO:0000313" key="5">
    <source>
        <dbReference type="Proteomes" id="UP000320300"/>
    </source>
</evidence>
<dbReference type="InterPro" id="IPR058245">
    <property type="entry name" value="NreC/VraR/RcsB-like_REC"/>
</dbReference>
<keyword evidence="1" id="KW-0238">DNA-binding</keyword>
<dbReference type="InterPro" id="IPR039420">
    <property type="entry name" value="WalR-like"/>
</dbReference>
<dbReference type="Gene3D" id="3.40.50.2300">
    <property type="match status" value="1"/>
</dbReference>
<gene>
    <name evidence="4" type="ORF">SAMN06265348_110191</name>
</gene>
<evidence type="ECO:0000313" key="4">
    <source>
        <dbReference type="EMBL" id="SMO91490.1"/>
    </source>
</evidence>
<evidence type="ECO:0000259" key="3">
    <source>
        <dbReference type="PROSITE" id="PS50110"/>
    </source>
</evidence>
<feature type="modified residue" description="4-aspartylphosphate" evidence="2">
    <location>
        <position position="55"/>
    </location>
</feature>
<dbReference type="AlphaFoldDB" id="A0A521F7I9"/>
<dbReference type="PROSITE" id="PS50110">
    <property type="entry name" value="RESPONSE_REGULATORY"/>
    <property type="match status" value="1"/>
</dbReference>
<sequence length="125" mass="14075">MRTRIAIFDDNKNVRNSIVLLLTTDPAFEIVGSYGSAQNFVEKVLQSRPDVILMDIEMPGIDETETIRQVKKEVPHVQVLIQTVFEDEDRIHELLRAGASGYILKSGLNQSLRTTILELISTGHL</sequence>
<dbReference type="SMART" id="SM00448">
    <property type="entry name" value="REC"/>
    <property type="match status" value="1"/>
</dbReference>
<accession>A0A521F7I9</accession>
<keyword evidence="2" id="KW-0597">Phosphoprotein</keyword>
<dbReference type="GO" id="GO:0000160">
    <property type="term" value="P:phosphorelay signal transduction system"/>
    <property type="evidence" value="ECO:0007669"/>
    <property type="project" value="InterPro"/>
</dbReference>
<organism evidence="4 5">
    <name type="scientific">Pedobacter westerhofensis</name>
    <dbReference type="NCBI Taxonomy" id="425512"/>
    <lineage>
        <taxon>Bacteria</taxon>
        <taxon>Pseudomonadati</taxon>
        <taxon>Bacteroidota</taxon>
        <taxon>Sphingobacteriia</taxon>
        <taxon>Sphingobacteriales</taxon>
        <taxon>Sphingobacteriaceae</taxon>
        <taxon>Pedobacter</taxon>
    </lineage>
</organism>
<dbReference type="Proteomes" id="UP000320300">
    <property type="component" value="Unassembled WGS sequence"/>
</dbReference>
<dbReference type="OrthoDB" id="9797341at2"/>
<dbReference type="EMBL" id="FXTN01000010">
    <property type="protein sequence ID" value="SMO91490.1"/>
    <property type="molecule type" value="Genomic_DNA"/>
</dbReference>
<dbReference type="InterPro" id="IPR011006">
    <property type="entry name" value="CheY-like_superfamily"/>
</dbReference>
<dbReference type="RefSeq" id="WP_142529897.1">
    <property type="nucleotide sequence ID" value="NZ_CBCSJO010000010.1"/>
</dbReference>
<dbReference type="Pfam" id="PF00072">
    <property type="entry name" value="Response_reg"/>
    <property type="match status" value="1"/>
</dbReference>